<dbReference type="SUPFAM" id="SSF48498">
    <property type="entry name" value="Tetracyclin repressor-like, C-terminal domain"/>
    <property type="match status" value="1"/>
</dbReference>
<evidence type="ECO:0000259" key="5">
    <source>
        <dbReference type="PROSITE" id="PS50977"/>
    </source>
</evidence>
<dbReference type="RefSeq" id="WP_239066605.1">
    <property type="nucleotide sequence ID" value="NZ_BONR01000004.1"/>
</dbReference>
<evidence type="ECO:0000256" key="4">
    <source>
        <dbReference type="PROSITE-ProRule" id="PRU00335"/>
    </source>
</evidence>
<evidence type="ECO:0000256" key="1">
    <source>
        <dbReference type="ARBA" id="ARBA00023015"/>
    </source>
</evidence>
<feature type="domain" description="HTH tetR-type" evidence="5">
    <location>
        <begin position="11"/>
        <end position="71"/>
    </location>
</feature>
<dbReference type="Pfam" id="PF13305">
    <property type="entry name" value="TetR_C_33"/>
    <property type="match status" value="1"/>
</dbReference>
<dbReference type="PROSITE" id="PS50977">
    <property type="entry name" value="HTH_TETR_2"/>
    <property type="match status" value="1"/>
</dbReference>
<dbReference type="SUPFAM" id="SSF46689">
    <property type="entry name" value="Homeodomain-like"/>
    <property type="match status" value="1"/>
</dbReference>
<dbReference type="GO" id="GO:0003700">
    <property type="term" value="F:DNA-binding transcription factor activity"/>
    <property type="evidence" value="ECO:0007669"/>
    <property type="project" value="TreeGrafter"/>
</dbReference>
<dbReference type="InterPro" id="IPR036271">
    <property type="entry name" value="Tet_transcr_reg_TetR-rel_C_sf"/>
</dbReference>
<keyword evidence="2 4" id="KW-0238">DNA-binding</keyword>
<dbReference type="Proteomes" id="UP000652354">
    <property type="component" value="Unassembled WGS sequence"/>
</dbReference>
<evidence type="ECO:0000313" key="7">
    <source>
        <dbReference type="Proteomes" id="UP000652354"/>
    </source>
</evidence>
<evidence type="ECO:0000256" key="3">
    <source>
        <dbReference type="ARBA" id="ARBA00023163"/>
    </source>
</evidence>
<sequence>MPQITSSYHHGDLHAALVGAGLALARKGGVDAVGVRDVTRQAGVSPAAAYRHFEDHRALVLAVALAAQDHLAEAIVARIATETADAPGDRDAAVARLRGVGLGYIDFALAEPGWFELALLTFDPGGEAPSVMVAEQIPAPFLLLLQALDACLDAGILTAAQREHAEWPCWSAVHGFADIATRGPLRGQDPAVLAALGADVVERIIAGVRADR</sequence>
<dbReference type="InterPro" id="IPR001647">
    <property type="entry name" value="HTH_TetR"/>
</dbReference>
<evidence type="ECO:0000256" key="2">
    <source>
        <dbReference type="ARBA" id="ARBA00023125"/>
    </source>
</evidence>
<accession>A0A919Q2R8</accession>
<dbReference type="AlphaFoldDB" id="A0A919Q2R8"/>
<comment type="caution">
    <text evidence="6">The sequence shown here is derived from an EMBL/GenBank/DDBJ whole genome shotgun (WGS) entry which is preliminary data.</text>
</comment>
<keyword evidence="3" id="KW-0804">Transcription</keyword>
<reference evidence="6" key="1">
    <citation type="submission" date="2021-01" db="EMBL/GenBank/DDBJ databases">
        <title>Whole genome shotgun sequence of Demequina activiva NBRC 110675.</title>
        <authorList>
            <person name="Komaki H."/>
            <person name="Tamura T."/>
        </authorList>
    </citation>
    <scope>NUCLEOTIDE SEQUENCE</scope>
    <source>
        <strain evidence="6">NBRC 110675</strain>
    </source>
</reference>
<dbReference type="PANTHER" id="PTHR30055">
    <property type="entry name" value="HTH-TYPE TRANSCRIPTIONAL REGULATOR RUTR"/>
    <property type="match status" value="1"/>
</dbReference>
<dbReference type="InterPro" id="IPR009057">
    <property type="entry name" value="Homeodomain-like_sf"/>
</dbReference>
<keyword evidence="1" id="KW-0805">Transcription regulation</keyword>
<proteinExistence type="predicted"/>
<feature type="DNA-binding region" description="H-T-H motif" evidence="4">
    <location>
        <begin position="34"/>
        <end position="53"/>
    </location>
</feature>
<gene>
    <name evidence="6" type="ORF">Dac01nite_19370</name>
</gene>
<dbReference type="InterPro" id="IPR025996">
    <property type="entry name" value="MT1864/Rv1816-like_C"/>
</dbReference>
<name>A0A919Q2R8_9MICO</name>
<protein>
    <submittedName>
        <fullName evidence="6">TetR family transcriptional regulator</fullName>
    </submittedName>
</protein>
<dbReference type="Gene3D" id="1.10.357.10">
    <property type="entry name" value="Tetracycline Repressor, domain 2"/>
    <property type="match status" value="1"/>
</dbReference>
<dbReference type="PANTHER" id="PTHR30055:SF220">
    <property type="entry name" value="TETR-FAMILY REGULATORY PROTEIN"/>
    <property type="match status" value="1"/>
</dbReference>
<dbReference type="InterPro" id="IPR050109">
    <property type="entry name" value="HTH-type_TetR-like_transc_reg"/>
</dbReference>
<dbReference type="Pfam" id="PF00440">
    <property type="entry name" value="TetR_N"/>
    <property type="match status" value="1"/>
</dbReference>
<keyword evidence="7" id="KW-1185">Reference proteome</keyword>
<dbReference type="GO" id="GO:0000976">
    <property type="term" value="F:transcription cis-regulatory region binding"/>
    <property type="evidence" value="ECO:0007669"/>
    <property type="project" value="TreeGrafter"/>
</dbReference>
<evidence type="ECO:0000313" key="6">
    <source>
        <dbReference type="EMBL" id="GIG55185.1"/>
    </source>
</evidence>
<dbReference type="EMBL" id="BONR01000004">
    <property type="protein sequence ID" value="GIG55185.1"/>
    <property type="molecule type" value="Genomic_DNA"/>
</dbReference>
<organism evidence="6 7">
    <name type="scientific">Demequina activiva</name>
    <dbReference type="NCBI Taxonomy" id="1582364"/>
    <lineage>
        <taxon>Bacteria</taxon>
        <taxon>Bacillati</taxon>
        <taxon>Actinomycetota</taxon>
        <taxon>Actinomycetes</taxon>
        <taxon>Micrococcales</taxon>
        <taxon>Demequinaceae</taxon>
        <taxon>Demequina</taxon>
    </lineage>
</organism>